<evidence type="ECO:0000259" key="3">
    <source>
        <dbReference type="Pfam" id="PF15064"/>
    </source>
</evidence>
<dbReference type="InterPro" id="IPR053873">
    <property type="entry name" value="CATSPERG_C"/>
</dbReference>
<dbReference type="Bgee" id="ENSOANG00000003497">
    <property type="expression patterns" value="Expressed in testis"/>
</dbReference>
<dbReference type="InterPro" id="IPR053874">
    <property type="entry name" value="CATSPERG_Ig-like"/>
</dbReference>
<feature type="compositionally biased region" description="Basic and acidic residues" evidence="1">
    <location>
        <begin position="1082"/>
        <end position="1116"/>
    </location>
</feature>
<feature type="domain" description="CATSPERG C-terminal" evidence="5">
    <location>
        <begin position="850"/>
        <end position="1050"/>
    </location>
</feature>
<dbReference type="GO" id="GO:0036128">
    <property type="term" value="C:CatSper complex"/>
    <property type="evidence" value="ECO:0007669"/>
    <property type="project" value="InterPro"/>
</dbReference>
<evidence type="ECO:0000256" key="1">
    <source>
        <dbReference type="SAM" id="MobiDB-lite"/>
    </source>
</evidence>
<sequence>MVFTKRLLCAKYCSKRWGRYRIIRLPHLGLPVLIVAQWKEHGLWKCLWKVALNKFDNLGGEKDVMFKVKPVRHVAEIFKNLGESAIDPKDSMFYMGFPYYLKISFTCYQENKAAIIRKGYLTGLKPIALVAFQSPLNTKKWKPEQLEIEMEAAPYPIQNCKFDELCSLNWFTPMPIKNGSVVMKVKIYSNHLGLSVEEKTFSININGFVEQRKDGVTSSLGEEVQNWPLFMMESAKSQPIWSTHNHAPVLILGGIHNQKIVLLSDTAFEDFTMVELAIDSCWLGSISCPQIESSSTILDAIAMESTLFIRQNQLIYYFTGNYYLRARSRRWTRTLHNLCIKKLCPVFFPSNGTEHVLALGAGNEEGYIFFGSVKGEAAFSPAPFLSHPHLALPLSALRQPLNYEIPAFIPEGRRYNYSFVMLLGLETYSTKPLIPKGISYNPFTDLFFIWGNAILQSYDRINYIFLSEFQGPSPIKYFISSFRGEIAFVTENEEIWYFFEGSYSIFRLCPSEGWQVFLDMQHIQNGEDYSPNETMISLFFDHEGLQQVWTSPCRKKLIKRKFPISRVLEYQQLGMFSYNVEILDVCPFISMRIEDLPAPQRYTRQERYRAQPPDVLHPLGFHTNVSLAIYQGLVYHLLWLHWKYNKPYADPVHDPTWSWWRNKKSYQDYYTYLASNWKSQGGVHINMEHYSKIYHLSPQKQLPESIYLDKGNDYAFSIFISTDLGGCSLTARQCPNLLGTERRGDPRASPSQHAPVIIIIIILSSHFGQVTISDRHMCFGQDLSGANLMMTSALFKVRRPRKLAQRLSPSPLGPGQGHNMISVFIGCPPGKRLAFDITYTMEYTSTKNKHFFDCTYHVPEMPCFLFKDVFYPFFLIQDMVTGESGRFTGSYILKVIGGGPSMAEIRDYSEEEISQYNKPEESSPSLIWEALEKTSEKKKKLNIMSWKNPGIVWLCLQKSPCHEIIPKGFSPPEFYLKLMVTNRDVDNSTYCDYHLIFILHLHGLPFSSGPAVNYLMVSTGFFLGLIVLYVFCQLIKAKVTETWNQIKKRIQEMTTFRSGEGRIRVEPVALFPLRLGGKPGPVRRERGLQGIRDPHRGEGGGTPKEKCSSRSRRELDLGSGKKVLRVGRGRAR</sequence>
<accession>F7FS67</accession>
<feature type="transmembrane region" description="Helical" evidence="2">
    <location>
        <begin position="1011"/>
        <end position="1031"/>
    </location>
</feature>
<dbReference type="Pfam" id="PF22846">
    <property type="entry name" value="CATSPERG_C"/>
    <property type="match status" value="1"/>
</dbReference>
<feature type="domain" description="CATSPERG beta-propeller" evidence="3">
    <location>
        <begin position="211"/>
        <end position="374"/>
    </location>
</feature>
<feature type="domain" description="CATSPERG beta-propeller" evidence="3">
    <location>
        <begin position="402"/>
        <end position="597"/>
    </location>
</feature>
<dbReference type="GeneTree" id="ENSGT00390000014139"/>
<dbReference type="FunCoup" id="F7FS67">
    <property type="interactions" value="33"/>
</dbReference>
<dbReference type="STRING" id="9258.ENSOANP00000005534"/>
<dbReference type="PANTHER" id="PTHR14327">
    <property type="entry name" value="CATION CHANNEL SPERM-ASSOCIATED PROTEIN SUBUNIT GAMMA"/>
    <property type="match status" value="1"/>
</dbReference>
<dbReference type="Ensembl" id="ENSOANT00000005535.3">
    <property type="protein sequence ID" value="ENSOANP00000005534.3"/>
    <property type="gene ID" value="ENSOANG00000003497.3"/>
</dbReference>
<dbReference type="GO" id="GO:0097228">
    <property type="term" value="C:sperm principal piece"/>
    <property type="evidence" value="ECO:0007669"/>
    <property type="project" value="InterPro"/>
</dbReference>
<dbReference type="InParanoid" id="F7FS67"/>
<feature type="compositionally biased region" description="Basic residues" evidence="1">
    <location>
        <begin position="1122"/>
        <end position="1132"/>
    </location>
</feature>
<keyword evidence="2" id="KW-0812">Transmembrane</keyword>
<dbReference type="InterPro" id="IPR028246">
    <property type="entry name" value="CATSPERG"/>
</dbReference>
<feature type="domain" description="CATSPERG N-terminal" evidence="4">
    <location>
        <begin position="46"/>
        <end position="204"/>
    </location>
</feature>
<proteinExistence type="predicted"/>
<dbReference type="eggNOG" id="ENOG502QWAR">
    <property type="taxonomic scope" value="Eukaryota"/>
</dbReference>
<evidence type="ECO:0000256" key="2">
    <source>
        <dbReference type="SAM" id="Phobius"/>
    </source>
</evidence>
<name>F7FS67_ORNAN</name>
<evidence type="ECO:0000259" key="4">
    <source>
        <dbReference type="Pfam" id="PF22840"/>
    </source>
</evidence>
<dbReference type="AlphaFoldDB" id="F7FS67"/>
<dbReference type="Pfam" id="PF22851">
    <property type="entry name" value="CATSPERG_Ig-like"/>
    <property type="match status" value="1"/>
</dbReference>
<dbReference type="Pfam" id="PF15064">
    <property type="entry name" value="CATSPERG_beta-prop"/>
    <property type="match status" value="2"/>
</dbReference>
<keyword evidence="2" id="KW-0472">Membrane</keyword>
<evidence type="ECO:0000259" key="5">
    <source>
        <dbReference type="Pfam" id="PF22846"/>
    </source>
</evidence>
<feature type="region of interest" description="Disordered" evidence="1">
    <location>
        <begin position="1080"/>
        <end position="1132"/>
    </location>
</feature>
<dbReference type="Proteomes" id="UP000002279">
    <property type="component" value="Chromosome 5"/>
</dbReference>
<reference evidence="7 8" key="1">
    <citation type="journal article" date="2008" name="Nature">
        <title>Genome analysis of the platypus reveals unique signatures of evolution.</title>
        <authorList>
            <person name="Warren W.C."/>
            <person name="Hillier L.W."/>
            <person name="Marshall Graves J.A."/>
            <person name="Birney E."/>
            <person name="Ponting C.P."/>
            <person name="Grutzner F."/>
            <person name="Belov K."/>
            <person name="Miller W."/>
            <person name="Clarke L."/>
            <person name="Chinwalla A.T."/>
            <person name="Yang S.P."/>
            <person name="Heger A."/>
            <person name="Locke D.P."/>
            <person name="Miethke P."/>
            <person name="Waters P.D."/>
            <person name="Veyrunes F."/>
            <person name="Fulton L."/>
            <person name="Fulton B."/>
            <person name="Graves T."/>
            <person name="Wallis J."/>
            <person name="Puente X.S."/>
            <person name="Lopez-Otin C."/>
            <person name="Ordonez G.R."/>
            <person name="Eichler E.E."/>
            <person name="Chen L."/>
            <person name="Cheng Z."/>
            <person name="Deakin J.E."/>
            <person name="Alsop A."/>
            <person name="Thompson K."/>
            <person name="Kirby P."/>
            <person name="Papenfuss A.T."/>
            <person name="Wakefield M.J."/>
            <person name="Olender T."/>
            <person name="Lancet D."/>
            <person name="Huttley G.A."/>
            <person name="Smit A.F."/>
            <person name="Pask A."/>
            <person name="Temple-Smith P."/>
            <person name="Batzer M.A."/>
            <person name="Walker J.A."/>
            <person name="Konkel M.K."/>
            <person name="Harris R.S."/>
            <person name="Whittington C.M."/>
            <person name="Wong E.S."/>
            <person name="Gemmell N.J."/>
            <person name="Buschiazzo E."/>
            <person name="Vargas Jentzsch I.M."/>
            <person name="Merkel A."/>
            <person name="Schmitz J."/>
            <person name="Zemann A."/>
            <person name="Churakov G."/>
            <person name="Kriegs J.O."/>
            <person name="Brosius J."/>
            <person name="Murchison E.P."/>
            <person name="Sachidanandam R."/>
            <person name="Smith C."/>
            <person name="Hannon G.J."/>
            <person name="Tsend-Ayush E."/>
            <person name="McMillan D."/>
            <person name="Attenborough R."/>
            <person name="Rens W."/>
            <person name="Ferguson-Smith M."/>
            <person name="Lefevre C.M."/>
            <person name="Sharp J.A."/>
            <person name="Nicholas K.R."/>
            <person name="Ray D.A."/>
            <person name="Kube M."/>
            <person name="Reinhardt R."/>
            <person name="Pringle T.H."/>
            <person name="Taylor J."/>
            <person name="Jones R.C."/>
            <person name="Nixon B."/>
            <person name="Dacheux J.L."/>
            <person name="Niwa H."/>
            <person name="Sekita Y."/>
            <person name="Huang X."/>
            <person name="Stark A."/>
            <person name="Kheradpour P."/>
            <person name="Kellis M."/>
            <person name="Flicek P."/>
            <person name="Chen Y."/>
            <person name="Webber C."/>
            <person name="Hardison R."/>
            <person name="Nelson J."/>
            <person name="Hallsworth-Pepin K."/>
            <person name="Delehaunty K."/>
            <person name="Markovic C."/>
            <person name="Minx P."/>
            <person name="Feng Y."/>
            <person name="Kremitzki C."/>
            <person name="Mitreva M."/>
            <person name="Glasscock J."/>
            <person name="Wylie T."/>
            <person name="Wohldmann P."/>
            <person name="Thiru P."/>
            <person name="Nhan M.N."/>
            <person name="Pohl C.S."/>
            <person name="Smith S.M."/>
            <person name="Hou S."/>
            <person name="Nefedov M."/>
            <person name="de Jong P.J."/>
            <person name="Renfree M.B."/>
            <person name="Mardis E.R."/>
            <person name="Wilson R.K."/>
        </authorList>
    </citation>
    <scope>NUCLEOTIDE SEQUENCE [LARGE SCALE GENOMIC DNA]</scope>
    <source>
        <strain evidence="7 8">Glennie</strain>
    </source>
</reference>
<dbReference type="InterPro" id="IPR053871">
    <property type="entry name" value="CATSPERG_beta-prop"/>
</dbReference>
<dbReference type="GO" id="GO:0031514">
    <property type="term" value="C:motile cilium"/>
    <property type="evidence" value="ECO:0000318"/>
    <property type="project" value="GO_Central"/>
</dbReference>
<dbReference type="HOGENOM" id="CLU_010744_0_0_1"/>
<dbReference type="InterPro" id="IPR053872">
    <property type="entry name" value="CATSPERG_N"/>
</dbReference>
<reference evidence="7" key="3">
    <citation type="submission" date="2025-09" db="UniProtKB">
        <authorList>
            <consortium name="Ensembl"/>
        </authorList>
    </citation>
    <scope>IDENTIFICATION</scope>
    <source>
        <strain evidence="7">Glennie</strain>
    </source>
</reference>
<reference evidence="7" key="2">
    <citation type="submission" date="2025-08" db="UniProtKB">
        <authorList>
            <consortium name="Ensembl"/>
        </authorList>
    </citation>
    <scope>IDENTIFICATION</scope>
    <source>
        <strain evidence="7">Glennie</strain>
    </source>
</reference>
<protein>
    <recommendedName>
        <fullName evidence="9">Cation channel sperm associated auxiliary subunit gamma</fullName>
    </recommendedName>
</protein>
<evidence type="ECO:0000313" key="8">
    <source>
        <dbReference type="Proteomes" id="UP000002279"/>
    </source>
</evidence>
<keyword evidence="2" id="KW-1133">Transmembrane helix</keyword>
<dbReference type="Pfam" id="PF22840">
    <property type="entry name" value="CATSPERG_NTD"/>
    <property type="match status" value="1"/>
</dbReference>
<dbReference type="PANTHER" id="PTHR14327:SF1">
    <property type="entry name" value="CATION CHANNEL SPERM-ASSOCIATED AUXILIARY SUBUNIT GAMMA"/>
    <property type="match status" value="1"/>
</dbReference>
<organism evidence="7 8">
    <name type="scientific">Ornithorhynchus anatinus</name>
    <name type="common">Duckbill platypus</name>
    <dbReference type="NCBI Taxonomy" id="9258"/>
    <lineage>
        <taxon>Eukaryota</taxon>
        <taxon>Metazoa</taxon>
        <taxon>Chordata</taxon>
        <taxon>Craniata</taxon>
        <taxon>Vertebrata</taxon>
        <taxon>Euteleostomi</taxon>
        <taxon>Mammalia</taxon>
        <taxon>Monotremata</taxon>
        <taxon>Ornithorhynchidae</taxon>
        <taxon>Ornithorhynchus</taxon>
    </lineage>
</organism>
<evidence type="ECO:0008006" key="9">
    <source>
        <dbReference type="Google" id="ProtNLM"/>
    </source>
</evidence>
<keyword evidence="8" id="KW-1185">Reference proteome</keyword>
<feature type="domain" description="CATSPERG Ig-like" evidence="6">
    <location>
        <begin position="701"/>
        <end position="824"/>
    </location>
</feature>
<gene>
    <name evidence="7" type="primary">CATSPERG</name>
</gene>
<evidence type="ECO:0000259" key="6">
    <source>
        <dbReference type="Pfam" id="PF22851"/>
    </source>
</evidence>
<evidence type="ECO:0000313" key="7">
    <source>
        <dbReference type="Ensembl" id="ENSOANP00000005534.3"/>
    </source>
</evidence>